<evidence type="ECO:0000256" key="1">
    <source>
        <dbReference type="SAM" id="Coils"/>
    </source>
</evidence>
<dbReference type="EMBL" id="KZ613512">
    <property type="protein sequence ID" value="PMD15592.1"/>
    <property type="molecule type" value="Genomic_DNA"/>
</dbReference>
<protein>
    <recommendedName>
        <fullName evidence="5">F-box domain-containing protein</fullName>
    </recommendedName>
</protein>
<evidence type="ECO:0008006" key="5">
    <source>
        <dbReference type="Google" id="ProtNLM"/>
    </source>
</evidence>
<keyword evidence="4" id="KW-1185">Reference proteome</keyword>
<organism evidence="3 4">
    <name type="scientific">Hyaloscypha hepaticicola</name>
    <dbReference type="NCBI Taxonomy" id="2082293"/>
    <lineage>
        <taxon>Eukaryota</taxon>
        <taxon>Fungi</taxon>
        <taxon>Dikarya</taxon>
        <taxon>Ascomycota</taxon>
        <taxon>Pezizomycotina</taxon>
        <taxon>Leotiomycetes</taxon>
        <taxon>Helotiales</taxon>
        <taxon>Hyaloscyphaceae</taxon>
        <taxon>Hyaloscypha</taxon>
    </lineage>
</organism>
<proteinExistence type="predicted"/>
<keyword evidence="1" id="KW-0175">Coiled coil</keyword>
<dbReference type="Proteomes" id="UP000235672">
    <property type="component" value="Unassembled WGS sequence"/>
</dbReference>
<name>A0A2J6PNI8_9HELO</name>
<feature type="compositionally biased region" description="Acidic residues" evidence="2">
    <location>
        <begin position="275"/>
        <end position="299"/>
    </location>
</feature>
<feature type="compositionally biased region" description="Basic and acidic residues" evidence="2">
    <location>
        <begin position="243"/>
        <end position="262"/>
    </location>
</feature>
<accession>A0A2J6PNI8</accession>
<feature type="non-terminal residue" evidence="3">
    <location>
        <position position="1"/>
    </location>
</feature>
<evidence type="ECO:0000313" key="3">
    <source>
        <dbReference type="EMBL" id="PMD15592.1"/>
    </source>
</evidence>
<sequence>RFSGRCTNCSLLRISLCARDAIPSNVVVERSPQPLNKIDMPPTKSRVHKKRKGKVAARVFTIPQEANKSFTSAPAEIKRMIFKLLDDDPASSVCLGLTCKHFMGLHKEFHPGPVPLNSKTFLPDGRERKLKILLRNWIPKDLVFNWETGQYANPQVLDEQAERYRDTYELLRQRFEAKLERDRERVAERKRDRRRYGYLRKQDEWSEFEAIEGGYYNDSFYEPSEGTCDGDSEHSRKSWQRRAALEDKKDEESSTTSYDDRYGPPNDMYKLWPDSPEEDEWASVDGESDNTENLEESEASSEHSESD</sequence>
<gene>
    <name evidence="3" type="ORF">NA56DRAFT_732625</name>
</gene>
<evidence type="ECO:0000256" key="2">
    <source>
        <dbReference type="SAM" id="MobiDB-lite"/>
    </source>
</evidence>
<reference evidence="3 4" key="1">
    <citation type="submission" date="2016-05" db="EMBL/GenBank/DDBJ databases">
        <title>A degradative enzymes factory behind the ericoid mycorrhizal symbiosis.</title>
        <authorList>
            <consortium name="DOE Joint Genome Institute"/>
            <person name="Martino E."/>
            <person name="Morin E."/>
            <person name="Grelet G."/>
            <person name="Kuo A."/>
            <person name="Kohler A."/>
            <person name="Daghino S."/>
            <person name="Barry K."/>
            <person name="Choi C."/>
            <person name="Cichocki N."/>
            <person name="Clum A."/>
            <person name="Copeland A."/>
            <person name="Hainaut M."/>
            <person name="Haridas S."/>
            <person name="Labutti K."/>
            <person name="Lindquist E."/>
            <person name="Lipzen A."/>
            <person name="Khouja H.-R."/>
            <person name="Murat C."/>
            <person name="Ohm R."/>
            <person name="Olson A."/>
            <person name="Spatafora J."/>
            <person name="Veneault-Fourrey C."/>
            <person name="Henrissat B."/>
            <person name="Grigoriev I."/>
            <person name="Martin F."/>
            <person name="Perotto S."/>
        </authorList>
    </citation>
    <scope>NUCLEOTIDE SEQUENCE [LARGE SCALE GENOMIC DNA]</scope>
    <source>
        <strain evidence="3 4">UAMH 7357</strain>
    </source>
</reference>
<evidence type="ECO:0000313" key="4">
    <source>
        <dbReference type="Proteomes" id="UP000235672"/>
    </source>
</evidence>
<dbReference type="AlphaFoldDB" id="A0A2J6PNI8"/>
<feature type="region of interest" description="Disordered" evidence="2">
    <location>
        <begin position="219"/>
        <end position="307"/>
    </location>
</feature>
<feature type="coiled-coil region" evidence="1">
    <location>
        <begin position="161"/>
        <end position="192"/>
    </location>
</feature>